<feature type="transmembrane region" description="Helical" evidence="7">
    <location>
        <begin position="259"/>
        <end position="281"/>
    </location>
</feature>
<dbReference type="PANTHER" id="PTHR32322:SF18">
    <property type="entry name" value="S-ADENOSYLMETHIONINE_S-ADENOSYLHOMOCYSTEINE TRANSPORTER"/>
    <property type="match status" value="1"/>
</dbReference>
<protein>
    <submittedName>
        <fullName evidence="9">Drug/metabolite transporter (DMT)-like permease</fullName>
    </submittedName>
</protein>
<name>A0ABU0JR75_HATLI</name>
<keyword evidence="5 7" id="KW-1133">Transmembrane helix</keyword>
<organism evidence="9 10">
    <name type="scientific">Hathewaya limosa</name>
    <name type="common">Clostridium limosum</name>
    <dbReference type="NCBI Taxonomy" id="1536"/>
    <lineage>
        <taxon>Bacteria</taxon>
        <taxon>Bacillati</taxon>
        <taxon>Bacillota</taxon>
        <taxon>Clostridia</taxon>
        <taxon>Eubacteriales</taxon>
        <taxon>Clostridiaceae</taxon>
        <taxon>Hathewaya</taxon>
    </lineage>
</organism>
<feature type="transmembrane region" description="Helical" evidence="7">
    <location>
        <begin position="153"/>
        <end position="170"/>
    </location>
</feature>
<dbReference type="SUPFAM" id="SSF103481">
    <property type="entry name" value="Multidrug resistance efflux transporter EmrE"/>
    <property type="match status" value="2"/>
</dbReference>
<feature type="transmembrane region" description="Helical" evidence="7">
    <location>
        <begin position="177"/>
        <end position="200"/>
    </location>
</feature>
<evidence type="ECO:0000256" key="1">
    <source>
        <dbReference type="ARBA" id="ARBA00004651"/>
    </source>
</evidence>
<evidence type="ECO:0000256" key="6">
    <source>
        <dbReference type="ARBA" id="ARBA00023136"/>
    </source>
</evidence>
<comment type="caution">
    <text evidence="9">The sequence shown here is derived from an EMBL/GenBank/DDBJ whole genome shotgun (WGS) entry which is preliminary data.</text>
</comment>
<dbReference type="EMBL" id="JAUSWN010000009">
    <property type="protein sequence ID" value="MDQ0479564.1"/>
    <property type="molecule type" value="Genomic_DNA"/>
</dbReference>
<accession>A0ABU0JR75</accession>
<feature type="transmembrane region" description="Helical" evidence="7">
    <location>
        <begin position="232"/>
        <end position="252"/>
    </location>
</feature>
<feature type="transmembrane region" description="Helical" evidence="7">
    <location>
        <begin position="287"/>
        <end position="304"/>
    </location>
</feature>
<feature type="transmembrane region" description="Helical" evidence="7">
    <location>
        <begin position="94"/>
        <end position="115"/>
    </location>
</feature>
<comment type="subcellular location">
    <subcellularLocation>
        <location evidence="1">Cell membrane</location>
        <topology evidence="1">Multi-pass membrane protein</topology>
    </subcellularLocation>
</comment>
<keyword evidence="3" id="KW-1003">Cell membrane</keyword>
<evidence type="ECO:0000259" key="8">
    <source>
        <dbReference type="Pfam" id="PF00892"/>
    </source>
</evidence>
<feature type="domain" description="EamA" evidence="8">
    <location>
        <begin position="152"/>
        <end position="304"/>
    </location>
</feature>
<dbReference type="InterPro" id="IPR000620">
    <property type="entry name" value="EamA_dom"/>
</dbReference>
<keyword evidence="6 7" id="KW-0472">Membrane</keyword>
<dbReference type="InterPro" id="IPR037185">
    <property type="entry name" value="EmrE-like"/>
</dbReference>
<comment type="similarity">
    <text evidence="2">Belongs to the EamA transporter family.</text>
</comment>
<dbReference type="RefSeq" id="WP_307355575.1">
    <property type="nucleotide sequence ID" value="NZ_BAAACJ010000033.1"/>
</dbReference>
<evidence type="ECO:0000256" key="4">
    <source>
        <dbReference type="ARBA" id="ARBA00022692"/>
    </source>
</evidence>
<reference evidence="9 10" key="1">
    <citation type="submission" date="2023-07" db="EMBL/GenBank/DDBJ databases">
        <title>Genomic Encyclopedia of Type Strains, Phase IV (KMG-IV): sequencing the most valuable type-strain genomes for metagenomic binning, comparative biology and taxonomic classification.</title>
        <authorList>
            <person name="Goeker M."/>
        </authorList>
    </citation>
    <scope>NUCLEOTIDE SEQUENCE [LARGE SCALE GENOMIC DNA]</scope>
    <source>
        <strain evidence="9 10">DSM 1400</strain>
    </source>
</reference>
<proteinExistence type="inferred from homology"/>
<keyword evidence="4 7" id="KW-0812">Transmembrane</keyword>
<keyword evidence="10" id="KW-1185">Reference proteome</keyword>
<dbReference type="Pfam" id="PF00892">
    <property type="entry name" value="EamA"/>
    <property type="match status" value="2"/>
</dbReference>
<feature type="transmembrane region" description="Helical" evidence="7">
    <location>
        <begin position="122"/>
        <end position="141"/>
    </location>
</feature>
<dbReference type="PANTHER" id="PTHR32322">
    <property type="entry name" value="INNER MEMBRANE TRANSPORTER"/>
    <property type="match status" value="1"/>
</dbReference>
<dbReference type="Gene3D" id="1.10.3730.20">
    <property type="match status" value="1"/>
</dbReference>
<feature type="transmembrane region" description="Helical" evidence="7">
    <location>
        <begin position="36"/>
        <end position="54"/>
    </location>
</feature>
<evidence type="ECO:0000313" key="9">
    <source>
        <dbReference type="EMBL" id="MDQ0479564.1"/>
    </source>
</evidence>
<gene>
    <name evidence="9" type="ORF">QOZ93_001305</name>
</gene>
<evidence type="ECO:0000256" key="3">
    <source>
        <dbReference type="ARBA" id="ARBA00022475"/>
    </source>
</evidence>
<feature type="transmembrane region" description="Helical" evidence="7">
    <location>
        <begin position="5"/>
        <end position="24"/>
    </location>
</feature>
<evidence type="ECO:0000313" key="10">
    <source>
        <dbReference type="Proteomes" id="UP001224418"/>
    </source>
</evidence>
<evidence type="ECO:0000256" key="2">
    <source>
        <dbReference type="ARBA" id="ARBA00007362"/>
    </source>
</evidence>
<feature type="transmembrane region" description="Helical" evidence="7">
    <location>
        <begin position="66"/>
        <end position="88"/>
    </location>
</feature>
<evidence type="ECO:0000256" key="5">
    <source>
        <dbReference type="ARBA" id="ARBA00022989"/>
    </source>
</evidence>
<sequence>MKKGYLYIALGAFIFSTMEIAGKIANSDFNPFQLNFLRFLIGGLILLIPSIRILKNKKIKLTKSDIKYFLLTGLLCVVISMSVLQVAIGYTKASIVAILFSTNPVFTIPFACLILKEKLNKSNIISISISLVGIACILNPLNLKLSISDLQGIGLAVLSAVTFSLYSVLVKTKSHKFGSIVINGVSFLVGDFLMLILILLSKLPIFKGISKTETGAMLYNIPIFKGISMDNLLILLYLGVIVTGLGYVFYFLAMDKTSVVMSSLVFFVKPALAPILAFFILKEGIPMNTILGIMFILFGSFIMLKYKNHNKVKDNSCVH</sequence>
<evidence type="ECO:0000256" key="7">
    <source>
        <dbReference type="SAM" id="Phobius"/>
    </source>
</evidence>
<feature type="domain" description="EamA" evidence="8">
    <location>
        <begin position="3"/>
        <end position="138"/>
    </location>
</feature>
<dbReference type="Proteomes" id="UP001224418">
    <property type="component" value="Unassembled WGS sequence"/>
</dbReference>
<dbReference type="InterPro" id="IPR050638">
    <property type="entry name" value="AA-Vitamin_Transporters"/>
</dbReference>